<gene>
    <name evidence="2" type="ORF">GCM10010470_57410</name>
</gene>
<dbReference type="Gene3D" id="3.30.450.180">
    <property type="match status" value="1"/>
</dbReference>
<dbReference type="InterPro" id="IPR001387">
    <property type="entry name" value="Cro/C1-type_HTH"/>
</dbReference>
<dbReference type="Proteomes" id="UP001500979">
    <property type="component" value="Unassembled WGS sequence"/>
</dbReference>
<name>A0ABN3VNG6_9PSEU</name>
<organism evidence="2 3">
    <name type="scientific">Saccharopolyspora taberi</name>
    <dbReference type="NCBI Taxonomy" id="60895"/>
    <lineage>
        <taxon>Bacteria</taxon>
        <taxon>Bacillati</taxon>
        <taxon>Actinomycetota</taxon>
        <taxon>Actinomycetes</taxon>
        <taxon>Pseudonocardiales</taxon>
        <taxon>Pseudonocardiaceae</taxon>
        <taxon>Saccharopolyspora</taxon>
    </lineage>
</organism>
<protein>
    <submittedName>
        <fullName evidence="2">Helix-turn-helix transcriptional regulator</fullName>
    </submittedName>
</protein>
<dbReference type="SMART" id="SM00530">
    <property type="entry name" value="HTH_XRE"/>
    <property type="match status" value="1"/>
</dbReference>
<dbReference type="Pfam" id="PF17765">
    <property type="entry name" value="MLTR_LBD"/>
    <property type="match status" value="1"/>
</dbReference>
<sequence>MGSKNELGNFLKACRARRKPEDLGIPVGTGVRRTPGLRREEISATAGISMDYYTRLEQGRERHPSDAVLDALARVLRLDEAEHQHLHNLARHAARPPRGTPEPEREVVRPTVQRLLTSLGGCPAYVLNQSNDVLAANPSGWALLPGIEQWEPERRNSLRYVFLHPSARTLYVRWHDIAQDSVAHLRSTFGDNPCDPRVTGLIDELTRRSEEFHAMWQRNEVQPKSAGVKSFNHPSVGRMDLGYEVLAVSGTQQRLIVYQAPEGSPDEDAMRLLRHVAPAQRVDVG</sequence>
<proteinExistence type="predicted"/>
<dbReference type="EMBL" id="BAAAUX010000028">
    <property type="protein sequence ID" value="GAA2814473.1"/>
    <property type="molecule type" value="Genomic_DNA"/>
</dbReference>
<dbReference type="InterPro" id="IPR010982">
    <property type="entry name" value="Lambda_DNA-bd_dom_sf"/>
</dbReference>
<dbReference type="PANTHER" id="PTHR35010">
    <property type="entry name" value="BLL4672 PROTEIN-RELATED"/>
    <property type="match status" value="1"/>
</dbReference>
<evidence type="ECO:0000313" key="3">
    <source>
        <dbReference type="Proteomes" id="UP001500979"/>
    </source>
</evidence>
<evidence type="ECO:0000259" key="1">
    <source>
        <dbReference type="SMART" id="SM00530"/>
    </source>
</evidence>
<feature type="domain" description="HTH cro/C1-type" evidence="1">
    <location>
        <begin position="10"/>
        <end position="83"/>
    </location>
</feature>
<dbReference type="PANTHER" id="PTHR35010:SF2">
    <property type="entry name" value="BLL4672 PROTEIN"/>
    <property type="match status" value="1"/>
</dbReference>
<comment type="caution">
    <text evidence="2">The sequence shown here is derived from an EMBL/GenBank/DDBJ whole genome shotgun (WGS) entry which is preliminary data.</text>
</comment>
<accession>A0ABN3VNG6</accession>
<reference evidence="2 3" key="1">
    <citation type="journal article" date="2019" name="Int. J. Syst. Evol. Microbiol.">
        <title>The Global Catalogue of Microorganisms (GCM) 10K type strain sequencing project: providing services to taxonomists for standard genome sequencing and annotation.</title>
        <authorList>
            <consortium name="The Broad Institute Genomics Platform"/>
            <consortium name="The Broad Institute Genome Sequencing Center for Infectious Disease"/>
            <person name="Wu L."/>
            <person name="Ma J."/>
        </authorList>
    </citation>
    <scope>NUCLEOTIDE SEQUENCE [LARGE SCALE GENOMIC DNA]</scope>
    <source>
        <strain evidence="2 3">JCM 9383</strain>
    </source>
</reference>
<dbReference type="CDD" id="cd00093">
    <property type="entry name" value="HTH_XRE"/>
    <property type="match status" value="1"/>
</dbReference>
<dbReference type="RefSeq" id="WP_344685033.1">
    <property type="nucleotide sequence ID" value="NZ_BAAAUX010000028.1"/>
</dbReference>
<dbReference type="InterPro" id="IPR041413">
    <property type="entry name" value="MLTR_LBD"/>
</dbReference>
<dbReference type="SUPFAM" id="SSF47413">
    <property type="entry name" value="lambda repressor-like DNA-binding domains"/>
    <property type="match status" value="1"/>
</dbReference>
<evidence type="ECO:0000313" key="2">
    <source>
        <dbReference type="EMBL" id="GAA2814473.1"/>
    </source>
</evidence>
<dbReference type="Gene3D" id="1.10.260.40">
    <property type="entry name" value="lambda repressor-like DNA-binding domains"/>
    <property type="match status" value="1"/>
</dbReference>
<dbReference type="Pfam" id="PF13560">
    <property type="entry name" value="HTH_31"/>
    <property type="match status" value="1"/>
</dbReference>
<keyword evidence="3" id="KW-1185">Reference proteome</keyword>